<comment type="caution">
    <text evidence="7">The sequence shown here is derived from an EMBL/GenBank/DDBJ whole genome shotgun (WGS) entry which is preliminary data.</text>
</comment>
<proteinExistence type="inferred from homology"/>
<dbReference type="EMBL" id="VNKQ01000004">
    <property type="protein sequence ID" value="KAG0651277.1"/>
    <property type="molecule type" value="Genomic_DNA"/>
</dbReference>
<dbReference type="InterPro" id="IPR001232">
    <property type="entry name" value="SKP1-like"/>
</dbReference>
<sequence>MASSSQNQGVSEYVTLISSDGFEFVLLREAACVSGAIRRMLDPTSRFKESTTGRCEFAEIKHSGIVLEKVAEYLYYNHKNRNREDVPDMEIPPELCLELLMAADYLDC</sequence>
<dbReference type="PANTHER" id="PTHR20648">
    <property type="entry name" value="ELONGIN-C"/>
    <property type="match status" value="1"/>
</dbReference>
<evidence type="ECO:0000256" key="3">
    <source>
        <dbReference type="ARBA" id="ARBA00021347"/>
    </source>
</evidence>
<dbReference type="GO" id="GO:0005634">
    <property type="term" value="C:nucleus"/>
    <property type="evidence" value="ECO:0007669"/>
    <property type="project" value="UniProtKB-SubCell"/>
</dbReference>
<dbReference type="OrthoDB" id="249087at2759"/>
<dbReference type="SMART" id="SM00512">
    <property type="entry name" value="Skp1"/>
    <property type="match status" value="1"/>
</dbReference>
<dbReference type="Pfam" id="PF03931">
    <property type="entry name" value="Skp1_POZ"/>
    <property type="match status" value="1"/>
</dbReference>
<dbReference type="Proteomes" id="UP000785200">
    <property type="component" value="Unassembled WGS sequence"/>
</dbReference>
<dbReference type="InterPro" id="IPR039948">
    <property type="entry name" value="ELC1"/>
</dbReference>
<evidence type="ECO:0000313" key="7">
    <source>
        <dbReference type="EMBL" id="KAG0651277.1"/>
    </source>
</evidence>
<dbReference type="Gene3D" id="3.30.710.10">
    <property type="entry name" value="Potassium Channel Kv1.1, Chain A"/>
    <property type="match status" value="1"/>
</dbReference>
<comment type="similarity">
    <text evidence="2">Belongs to the SKP1 family.</text>
</comment>
<dbReference type="InterPro" id="IPR011333">
    <property type="entry name" value="SKP1/BTB/POZ_sf"/>
</dbReference>
<accession>A0A9P6VPJ4</accession>
<dbReference type="CDD" id="cd18321">
    <property type="entry name" value="BTB_POZ_EloC"/>
    <property type="match status" value="1"/>
</dbReference>
<evidence type="ECO:0000313" key="8">
    <source>
        <dbReference type="Proteomes" id="UP000785200"/>
    </source>
</evidence>
<keyword evidence="4" id="KW-0539">Nucleus</keyword>
<evidence type="ECO:0000256" key="1">
    <source>
        <dbReference type="ARBA" id="ARBA00004123"/>
    </source>
</evidence>
<dbReference type="FunFam" id="3.30.710.10:FF:000035">
    <property type="entry name" value="Elongin C transcription elongation factor"/>
    <property type="match status" value="1"/>
</dbReference>
<dbReference type="AlphaFoldDB" id="A0A9P6VPJ4"/>
<comment type="function">
    <text evidence="5">Essential component of the SCF (SKP1-CUL1-F-box protein) E3 ubiquitin ligase complexes, which mediate the ubiquitination and subsequent proteasomal degradation of target proteins. Controls sulfur metabolite repression, probably by mediating the inactivation or degradation of the metR transcription factor.</text>
</comment>
<dbReference type="SUPFAM" id="SSF54695">
    <property type="entry name" value="POZ domain"/>
    <property type="match status" value="1"/>
</dbReference>
<reference evidence="7" key="1">
    <citation type="submission" date="2019-07" db="EMBL/GenBank/DDBJ databases">
        <title>Hyphodiscus hymeniophilus genome sequencing and assembly.</title>
        <authorList>
            <person name="Kramer G."/>
            <person name="Nodwell J."/>
        </authorList>
    </citation>
    <scope>NUCLEOTIDE SEQUENCE</scope>
    <source>
        <strain evidence="7">ATCC 34498</strain>
    </source>
</reference>
<organism evidence="7 8">
    <name type="scientific">Hyphodiscus hymeniophilus</name>
    <dbReference type="NCBI Taxonomy" id="353542"/>
    <lineage>
        <taxon>Eukaryota</taxon>
        <taxon>Fungi</taxon>
        <taxon>Dikarya</taxon>
        <taxon>Ascomycota</taxon>
        <taxon>Pezizomycotina</taxon>
        <taxon>Leotiomycetes</taxon>
        <taxon>Helotiales</taxon>
        <taxon>Hyphodiscaceae</taxon>
        <taxon>Hyphodiscus</taxon>
    </lineage>
</organism>
<evidence type="ECO:0000256" key="2">
    <source>
        <dbReference type="ARBA" id="ARBA00009993"/>
    </source>
</evidence>
<protein>
    <recommendedName>
        <fullName evidence="3">Elongin-C</fullName>
    </recommendedName>
</protein>
<name>A0A9P6VPJ4_9HELO</name>
<comment type="subcellular location">
    <subcellularLocation>
        <location evidence="1">Nucleus</location>
    </subcellularLocation>
</comment>
<keyword evidence="8" id="KW-1185">Reference proteome</keyword>
<evidence type="ECO:0000256" key="4">
    <source>
        <dbReference type="ARBA" id="ARBA00023242"/>
    </source>
</evidence>
<dbReference type="InterPro" id="IPR016073">
    <property type="entry name" value="Skp1_comp_POZ"/>
</dbReference>
<gene>
    <name evidence="7" type="ORF">D0Z07_1865</name>
</gene>
<feature type="domain" description="SKP1 component POZ" evidence="6">
    <location>
        <begin position="13"/>
        <end position="79"/>
    </location>
</feature>
<dbReference type="GO" id="GO:0006511">
    <property type="term" value="P:ubiquitin-dependent protein catabolic process"/>
    <property type="evidence" value="ECO:0007669"/>
    <property type="project" value="InterPro"/>
</dbReference>
<evidence type="ECO:0000256" key="5">
    <source>
        <dbReference type="ARBA" id="ARBA00045385"/>
    </source>
</evidence>
<evidence type="ECO:0000259" key="6">
    <source>
        <dbReference type="Pfam" id="PF03931"/>
    </source>
</evidence>